<reference evidence="2 3" key="2">
    <citation type="submission" date="2019-01" db="EMBL/GenBank/DDBJ databases">
        <title>Hymenobacter humicola sp. nov., isolated from soils in Antarctica.</title>
        <authorList>
            <person name="Sedlacek I."/>
            <person name="Holochova P."/>
            <person name="Kralova S."/>
            <person name="Pantucek R."/>
            <person name="Stankova E."/>
            <person name="Vrbovska V."/>
            <person name="Kristofova L."/>
            <person name="Svec P."/>
            <person name="Busse H.-J."/>
        </authorList>
    </citation>
    <scope>NUCLEOTIDE SEQUENCE [LARGE SCALE GENOMIC DNA]</scope>
    <source>
        <strain evidence="2 3">CCM 8852</strain>
    </source>
</reference>
<comment type="caution">
    <text evidence="2">The sequence shown here is derived from an EMBL/GenBank/DDBJ whole genome shotgun (WGS) entry which is preliminary data.</text>
</comment>
<dbReference type="EMBL" id="QYCN01000008">
    <property type="protein sequence ID" value="RIY11516.1"/>
    <property type="molecule type" value="Genomic_DNA"/>
</dbReference>
<feature type="domain" description="DUF4142" evidence="1">
    <location>
        <begin position="8"/>
        <end position="68"/>
    </location>
</feature>
<evidence type="ECO:0000313" key="2">
    <source>
        <dbReference type="EMBL" id="RIY11516.1"/>
    </source>
</evidence>
<dbReference type="Proteomes" id="UP000284250">
    <property type="component" value="Unassembled WGS sequence"/>
</dbReference>
<dbReference type="InterPro" id="IPR012347">
    <property type="entry name" value="Ferritin-like"/>
</dbReference>
<proteinExistence type="predicted"/>
<protein>
    <submittedName>
        <fullName evidence="2">DUF4142 domain-containing protein</fullName>
    </submittedName>
</protein>
<dbReference type="Pfam" id="PF13628">
    <property type="entry name" value="DUF4142"/>
    <property type="match status" value="1"/>
</dbReference>
<keyword evidence="3" id="KW-1185">Reference proteome</keyword>
<organism evidence="2 3">
    <name type="scientific">Hymenobacter rubripertinctus</name>
    <dbReference type="NCBI Taxonomy" id="2029981"/>
    <lineage>
        <taxon>Bacteria</taxon>
        <taxon>Pseudomonadati</taxon>
        <taxon>Bacteroidota</taxon>
        <taxon>Cytophagia</taxon>
        <taxon>Cytophagales</taxon>
        <taxon>Hymenobacteraceae</taxon>
        <taxon>Hymenobacter</taxon>
    </lineage>
</organism>
<sequence>MRSSIIVLPTTLSDDHQKVLKDVTEEKGLDMDKEYLRKMVKDHEEDVQEFTEASVKASDPAINAFATK</sequence>
<accession>A0A418R273</accession>
<dbReference type="OrthoDB" id="883203at2"/>
<dbReference type="InterPro" id="IPR025419">
    <property type="entry name" value="DUF4142"/>
</dbReference>
<evidence type="ECO:0000313" key="3">
    <source>
        <dbReference type="Proteomes" id="UP000284250"/>
    </source>
</evidence>
<gene>
    <name evidence="2" type="ORF">D0T11_06820</name>
</gene>
<dbReference type="AlphaFoldDB" id="A0A418R273"/>
<dbReference type="Gene3D" id="1.20.1260.10">
    <property type="match status" value="1"/>
</dbReference>
<name>A0A418R273_9BACT</name>
<reference evidence="2 3" key="1">
    <citation type="submission" date="2018-09" db="EMBL/GenBank/DDBJ databases">
        <authorList>
            <person name="Zeman M."/>
            <person name="Pardy F."/>
        </authorList>
    </citation>
    <scope>NUCLEOTIDE SEQUENCE [LARGE SCALE GENOMIC DNA]</scope>
    <source>
        <strain evidence="2 3">CCM 8852</strain>
    </source>
</reference>
<evidence type="ECO:0000259" key="1">
    <source>
        <dbReference type="Pfam" id="PF13628"/>
    </source>
</evidence>